<evidence type="ECO:0000313" key="2">
    <source>
        <dbReference type="EMBL" id="VDM61296.1"/>
    </source>
</evidence>
<proteinExistence type="predicted"/>
<dbReference type="EMBL" id="UYYA01004340">
    <property type="protein sequence ID" value="VDM61296.1"/>
    <property type="molecule type" value="Genomic_DNA"/>
</dbReference>
<name>A0A0R3PUT7_ANGCS</name>
<keyword evidence="3" id="KW-1185">Reference proteome</keyword>
<dbReference type="AlphaFoldDB" id="A0A0R3PUT7"/>
<gene>
    <name evidence="2" type="ORF">ACOC_LOCUS9711</name>
</gene>
<reference evidence="2 3" key="2">
    <citation type="submission" date="2018-11" db="EMBL/GenBank/DDBJ databases">
        <authorList>
            <consortium name="Pathogen Informatics"/>
        </authorList>
    </citation>
    <scope>NUCLEOTIDE SEQUENCE [LARGE SCALE GENOMIC DNA]</scope>
    <source>
        <strain evidence="2 3">Costa Rica</strain>
    </source>
</reference>
<dbReference type="Proteomes" id="UP000267027">
    <property type="component" value="Unassembled WGS sequence"/>
</dbReference>
<evidence type="ECO:0000313" key="4">
    <source>
        <dbReference type="WBParaSite" id="ACOC_0000971001-mRNA-1"/>
    </source>
</evidence>
<sequence length="55" mass="7003">MLIFKGYRFTFILISLQFLMMRVFVRFFGSFRRIMFFICQLYFIYFILFLGFWIL</sequence>
<evidence type="ECO:0000313" key="3">
    <source>
        <dbReference type="Proteomes" id="UP000267027"/>
    </source>
</evidence>
<protein>
    <submittedName>
        <fullName evidence="2 4">Uncharacterized protein</fullName>
    </submittedName>
</protein>
<keyword evidence="1" id="KW-0812">Transmembrane</keyword>
<organism evidence="4">
    <name type="scientific">Angiostrongylus costaricensis</name>
    <name type="common">Nematode worm</name>
    <dbReference type="NCBI Taxonomy" id="334426"/>
    <lineage>
        <taxon>Eukaryota</taxon>
        <taxon>Metazoa</taxon>
        <taxon>Ecdysozoa</taxon>
        <taxon>Nematoda</taxon>
        <taxon>Chromadorea</taxon>
        <taxon>Rhabditida</taxon>
        <taxon>Rhabditina</taxon>
        <taxon>Rhabditomorpha</taxon>
        <taxon>Strongyloidea</taxon>
        <taxon>Metastrongylidae</taxon>
        <taxon>Angiostrongylus</taxon>
    </lineage>
</organism>
<feature type="transmembrane region" description="Helical" evidence="1">
    <location>
        <begin position="34"/>
        <end position="54"/>
    </location>
</feature>
<evidence type="ECO:0000256" key="1">
    <source>
        <dbReference type="SAM" id="Phobius"/>
    </source>
</evidence>
<keyword evidence="1" id="KW-0472">Membrane</keyword>
<keyword evidence="1" id="KW-1133">Transmembrane helix</keyword>
<accession>A0A0R3PUT7</accession>
<reference evidence="4" key="1">
    <citation type="submission" date="2017-02" db="UniProtKB">
        <authorList>
            <consortium name="WormBaseParasite"/>
        </authorList>
    </citation>
    <scope>IDENTIFICATION</scope>
</reference>
<dbReference type="WBParaSite" id="ACOC_0000971001-mRNA-1">
    <property type="protein sequence ID" value="ACOC_0000971001-mRNA-1"/>
    <property type="gene ID" value="ACOC_0000971001"/>
</dbReference>
<feature type="transmembrane region" description="Helical" evidence="1">
    <location>
        <begin position="6"/>
        <end position="25"/>
    </location>
</feature>